<dbReference type="Pfam" id="PF00561">
    <property type="entry name" value="Abhydrolase_1"/>
    <property type="match status" value="1"/>
</dbReference>
<organism evidence="3 4">
    <name type="scientific">Palleronia marisminoris</name>
    <dbReference type="NCBI Taxonomy" id="315423"/>
    <lineage>
        <taxon>Bacteria</taxon>
        <taxon>Pseudomonadati</taxon>
        <taxon>Pseudomonadota</taxon>
        <taxon>Alphaproteobacteria</taxon>
        <taxon>Rhodobacterales</taxon>
        <taxon>Roseobacteraceae</taxon>
        <taxon>Palleronia</taxon>
    </lineage>
</organism>
<name>A0A1Y5TAR7_9RHOB</name>
<dbReference type="PRINTS" id="PR00412">
    <property type="entry name" value="EPOXHYDRLASE"/>
</dbReference>
<dbReference type="RefSeq" id="WP_085854910.1">
    <property type="nucleotide sequence ID" value="NZ_FOPF01000010.1"/>
</dbReference>
<dbReference type="Proteomes" id="UP000193870">
    <property type="component" value="Unassembled WGS sequence"/>
</dbReference>
<dbReference type="AlphaFoldDB" id="A0A1Y5TAR7"/>
<dbReference type="InterPro" id="IPR029058">
    <property type="entry name" value="AB_hydrolase_fold"/>
</dbReference>
<keyword evidence="4" id="KW-1185">Reference proteome</keyword>
<dbReference type="PRINTS" id="PR00111">
    <property type="entry name" value="ABHYDROLASE"/>
</dbReference>
<accession>A0A1Y5TAR7</accession>
<protein>
    <submittedName>
        <fullName evidence="3">2-hydroxymuconate semialdehyde hydrolase</fullName>
        <ecNumber evidence="3">3.7.1.9</ecNumber>
    </submittedName>
</protein>
<dbReference type="PANTHER" id="PTHR43798">
    <property type="entry name" value="MONOACYLGLYCEROL LIPASE"/>
    <property type="match status" value="1"/>
</dbReference>
<gene>
    <name evidence="3" type="primary">xylF_2</name>
    <name evidence="3" type="ORF">PAM7066_02908</name>
</gene>
<dbReference type="GO" id="GO:0016020">
    <property type="term" value="C:membrane"/>
    <property type="evidence" value="ECO:0007669"/>
    <property type="project" value="TreeGrafter"/>
</dbReference>
<evidence type="ECO:0000313" key="3">
    <source>
        <dbReference type="EMBL" id="SLN59315.1"/>
    </source>
</evidence>
<evidence type="ECO:0000313" key="4">
    <source>
        <dbReference type="Proteomes" id="UP000193870"/>
    </source>
</evidence>
<dbReference type="InterPro" id="IPR050266">
    <property type="entry name" value="AB_hydrolase_sf"/>
</dbReference>
<sequence length="280" mass="30676">MPYADRHTQVAGRAVAYVDAGPREAPPLVLLHGAGFDQAELTWRLTASAMRESHRVIVPDLPGYGDSASLGGRPDLARLADWVVRFLDAVGVARADLGGVSMGGGMALWVAIHAPERVRRLVAVCPYGVMSRAPHHRLAWAALRAGALPLAYRIAAASPRAARLGLGLSYGDPHRVSRKAVEELRVTARQQVQRRSFDAFLASEMTSARLKSDLTPELHRIGAPTLLVAGRYDRLVPAVHVKRARERIPDCRYLALPTGHWPMRERPEMFQQALSRFLAG</sequence>
<evidence type="ECO:0000259" key="2">
    <source>
        <dbReference type="Pfam" id="PF00561"/>
    </source>
</evidence>
<dbReference type="EC" id="3.7.1.9" evidence="3"/>
<dbReference type="OrthoDB" id="9804723at2"/>
<dbReference type="SUPFAM" id="SSF53474">
    <property type="entry name" value="alpha/beta-Hydrolases"/>
    <property type="match status" value="1"/>
</dbReference>
<dbReference type="InterPro" id="IPR000073">
    <property type="entry name" value="AB_hydrolase_1"/>
</dbReference>
<proteinExistence type="predicted"/>
<keyword evidence="1 3" id="KW-0378">Hydrolase</keyword>
<dbReference type="EMBL" id="FWFV01000009">
    <property type="protein sequence ID" value="SLN59315.1"/>
    <property type="molecule type" value="Genomic_DNA"/>
</dbReference>
<dbReference type="GO" id="GO:0018775">
    <property type="term" value="F:2-hydroxymuconate-semialdehyde hydrolase activity"/>
    <property type="evidence" value="ECO:0007669"/>
    <property type="project" value="UniProtKB-EC"/>
</dbReference>
<dbReference type="STRING" id="315423.SAMN04488020_110170"/>
<dbReference type="PANTHER" id="PTHR43798:SF31">
    <property type="entry name" value="AB HYDROLASE SUPERFAMILY PROTEIN YCLE"/>
    <property type="match status" value="1"/>
</dbReference>
<feature type="domain" description="AB hydrolase-1" evidence="2">
    <location>
        <begin position="26"/>
        <end position="265"/>
    </location>
</feature>
<reference evidence="3 4" key="1">
    <citation type="submission" date="2017-03" db="EMBL/GenBank/DDBJ databases">
        <authorList>
            <person name="Afonso C.L."/>
            <person name="Miller P.J."/>
            <person name="Scott M.A."/>
            <person name="Spackman E."/>
            <person name="Goraichik I."/>
            <person name="Dimitrov K.M."/>
            <person name="Suarez D.L."/>
            <person name="Swayne D.E."/>
        </authorList>
    </citation>
    <scope>NUCLEOTIDE SEQUENCE [LARGE SCALE GENOMIC DNA]</scope>
    <source>
        <strain evidence="3 4">CECT 7066</strain>
    </source>
</reference>
<evidence type="ECO:0000256" key="1">
    <source>
        <dbReference type="ARBA" id="ARBA00022801"/>
    </source>
</evidence>
<dbReference type="Gene3D" id="3.40.50.1820">
    <property type="entry name" value="alpha/beta hydrolase"/>
    <property type="match status" value="1"/>
</dbReference>
<dbReference type="InterPro" id="IPR000639">
    <property type="entry name" value="Epox_hydrolase-like"/>
</dbReference>